<evidence type="ECO:0000256" key="7">
    <source>
        <dbReference type="RuleBase" id="RU366006"/>
    </source>
</evidence>
<dbReference type="SMART" id="SM00922">
    <property type="entry name" value="MR_MLE"/>
    <property type="match status" value="1"/>
</dbReference>
<dbReference type="InterPro" id="IPR029017">
    <property type="entry name" value="Enolase-like_N"/>
</dbReference>
<evidence type="ECO:0000313" key="10">
    <source>
        <dbReference type="Proteomes" id="UP001155586"/>
    </source>
</evidence>
<dbReference type="SUPFAM" id="SSF54826">
    <property type="entry name" value="Enolase N-terminal domain-like"/>
    <property type="match status" value="1"/>
</dbReference>
<name>A0A9X3HRV8_9VIBR</name>
<dbReference type="SFLD" id="SFLDG00180">
    <property type="entry name" value="muconate_cycloisomerase"/>
    <property type="match status" value="1"/>
</dbReference>
<keyword evidence="10" id="KW-1185">Reference proteome</keyword>
<accession>A0A9X3HRV8</accession>
<organism evidence="9 10">
    <name type="scientific">Vibrio paucivorans</name>
    <dbReference type="NCBI Taxonomy" id="2829489"/>
    <lineage>
        <taxon>Bacteria</taxon>
        <taxon>Pseudomonadati</taxon>
        <taxon>Pseudomonadota</taxon>
        <taxon>Gammaproteobacteria</taxon>
        <taxon>Vibrionales</taxon>
        <taxon>Vibrionaceae</taxon>
        <taxon>Vibrio</taxon>
    </lineage>
</organism>
<dbReference type="InterPro" id="IPR018110">
    <property type="entry name" value="Mandel_Rmase/mucon_lact_enz_CS"/>
</dbReference>
<evidence type="ECO:0000256" key="3">
    <source>
        <dbReference type="ARBA" id="ARBA00022842"/>
    </source>
</evidence>
<evidence type="ECO:0000256" key="2">
    <source>
        <dbReference type="ARBA" id="ARBA00022723"/>
    </source>
</evidence>
<dbReference type="InterPro" id="IPR034603">
    <property type="entry name" value="Dipeptide_epimerase"/>
</dbReference>
<keyword evidence="4 7" id="KW-0413">Isomerase</keyword>
<comment type="similarity">
    <text evidence="1 7">Belongs to the mandelate racemase/muconate lactonizing enzyme family.</text>
</comment>
<dbReference type="EC" id="5.1.1.-" evidence="7"/>
<reference evidence="9" key="1">
    <citation type="submission" date="2022-02" db="EMBL/GenBank/DDBJ databases">
        <title>Vibrio sp. nov., a new bacterium isolated from Bohai sea, China.</title>
        <authorList>
            <person name="Yuan Y."/>
        </authorList>
    </citation>
    <scope>NUCLEOTIDE SEQUENCE</scope>
    <source>
        <strain evidence="9">DBSS07</strain>
    </source>
</reference>
<dbReference type="SFLD" id="SFLDF00010">
    <property type="entry name" value="dipeptide_epimerase"/>
    <property type="match status" value="1"/>
</dbReference>
<dbReference type="Proteomes" id="UP001155586">
    <property type="component" value="Unassembled WGS sequence"/>
</dbReference>
<keyword evidence="3 6" id="KW-0460">Magnesium</keyword>
<dbReference type="CDD" id="cd03319">
    <property type="entry name" value="L-Ala-DL-Glu_epimerase"/>
    <property type="match status" value="1"/>
</dbReference>
<comment type="cofactor">
    <cofactor evidence="6 7">
        <name>Mg(2+)</name>
        <dbReference type="ChEBI" id="CHEBI:18420"/>
    </cofactor>
    <text evidence="6 7">Binds 1 Mg(2+) ion per subunit.</text>
</comment>
<dbReference type="SUPFAM" id="SSF51604">
    <property type="entry name" value="Enolase C-terminal domain-like"/>
    <property type="match status" value="1"/>
</dbReference>
<feature type="binding site" evidence="6">
    <location>
        <position position="206"/>
    </location>
    <ligand>
        <name>Mg(2+)</name>
        <dbReference type="ChEBI" id="CHEBI:18420"/>
    </ligand>
</feature>
<evidence type="ECO:0000256" key="1">
    <source>
        <dbReference type="ARBA" id="ARBA00008031"/>
    </source>
</evidence>
<evidence type="ECO:0000256" key="4">
    <source>
        <dbReference type="ARBA" id="ARBA00023235"/>
    </source>
</evidence>
<dbReference type="PANTHER" id="PTHR48073:SF2">
    <property type="entry name" value="O-SUCCINYLBENZOATE SYNTHASE"/>
    <property type="match status" value="1"/>
</dbReference>
<dbReference type="NCBIfam" id="NF011708">
    <property type="entry name" value="PRK15129.1"/>
    <property type="match status" value="1"/>
</dbReference>
<proteinExistence type="inferred from homology"/>
<dbReference type="Gene3D" id="3.30.390.10">
    <property type="entry name" value="Enolase-like, N-terminal domain"/>
    <property type="match status" value="1"/>
</dbReference>
<evidence type="ECO:0000259" key="8">
    <source>
        <dbReference type="SMART" id="SM00922"/>
    </source>
</evidence>
<dbReference type="Pfam" id="PF13378">
    <property type="entry name" value="MR_MLE_C"/>
    <property type="match status" value="1"/>
</dbReference>
<keyword evidence="2 6" id="KW-0479">Metal-binding</keyword>
<sequence>MNISAQHHSIKLAKPFSISRGTRTHVDVVRVLIEFEGMSSLGECTPYPRYGESVDSVIQQIESFAQYICTQNVDTPEQARAMLQRNIPAGAARNALDCAFWQSEISRKGSRFPSPYFDVASQIETAMTVSIATPAQMAEQAKEYVELGATLLKVKLDDQQIIERVAAIRRVAPQCKIVLDANEAWLGLPLAELFEQLANYQIAMIEQPVPAGQDDVLQGIPHPIPLCADESCHTSEDLPALLGRYEMINIKLDKTGGLTEALRIEELARDHGFSVMVGCMLGTSIAMKAALPIATRAEIVDLDGPVLLGIEEPDGLVYQSGQILVPHPVD</sequence>
<feature type="domain" description="Mandelate racemase/muconate lactonizing enzyme C-terminal" evidence="8">
    <location>
        <begin position="134"/>
        <end position="227"/>
    </location>
</feature>
<evidence type="ECO:0000256" key="6">
    <source>
        <dbReference type="PIRSR" id="PIRSR634603-3"/>
    </source>
</evidence>
<dbReference type="Pfam" id="PF02746">
    <property type="entry name" value="MR_MLE_N"/>
    <property type="match status" value="1"/>
</dbReference>
<dbReference type="AlphaFoldDB" id="A0A9X3HRV8"/>
<dbReference type="NCBIfam" id="NF042940">
    <property type="entry name" value="racemase_DgcA"/>
    <property type="match status" value="1"/>
</dbReference>
<protein>
    <recommendedName>
        <fullName evidence="7">Dipeptide epimerase</fullName>
        <ecNumber evidence="7">5.1.1.-</ecNumber>
    </recommendedName>
</protein>
<feature type="active site" description="Proton acceptor; specific for (R)-substrate epimerization" evidence="5">
    <location>
        <position position="155"/>
    </location>
</feature>
<dbReference type="SFLD" id="SFLDS00001">
    <property type="entry name" value="Enolase"/>
    <property type="match status" value="1"/>
</dbReference>
<gene>
    <name evidence="9" type="primary">ycjG</name>
    <name evidence="9" type="ORF">MD483_11520</name>
</gene>
<dbReference type="GO" id="GO:0006518">
    <property type="term" value="P:peptide metabolic process"/>
    <property type="evidence" value="ECO:0007669"/>
    <property type="project" value="UniProtKB-ARBA"/>
</dbReference>
<dbReference type="Gene3D" id="3.20.20.120">
    <property type="entry name" value="Enolase-like C-terminal domain"/>
    <property type="match status" value="1"/>
</dbReference>
<dbReference type="GO" id="GO:0046872">
    <property type="term" value="F:metal ion binding"/>
    <property type="evidence" value="ECO:0007669"/>
    <property type="project" value="UniProtKB-KW"/>
</dbReference>
<dbReference type="PROSITE" id="PS00909">
    <property type="entry name" value="MR_MLE_2"/>
    <property type="match status" value="1"/>
</dbReference>
<dbReference type="GO" id="GO:0009063">
    <property type="term" value="P:amino acid catabolic process"/>
    <property type="evidence" value="ECO:0007669"/>
    <property type="project" value="InterPro"/>
</dbReference>
<dbReference type="InterPro" id="IPR013342">
    <property type="entry name" value="Mandelate_racemase_C"/>
</dbReference>
<feature type="active site" description="Proton acceptor; specific for (S)-substrate epimerization" evidence="5">
    <location>
        <position position="251"/>
    </location>
</feature>
<feature type="binding site" evidence="6">
    <location>
        <position position="180"/>
    </location>
    <ligand>
        <name>Mg(2+)</name>
        <dbReference type="ChEBI" id="CHEBI:18420"/>
    </ligand>
</feature>
<evidence type="ECO:0000256" key="5">
    <source>
        <dbReference type="PIRSR" id="PIRSR634603-1"/>
    </source>
</evidence>
<dbReference type="InterPro" id="IPR036849">
    <property type="entry name" value="Enolase-like_C_sf"/>
</dbReference>
<dbReference type="InterPro" id="IPR029065">
    <property type="entry name" value="Enolase_C-like"/>
</dbReference>
<dbReference type="EMBL" id="JAKRRX010000058">
    <property type="protein sequence ID" value="MCW8334450.1"/>
    <property type="molecule type" value="Genomic_DNA"/>
</dbReference>
<comment type="caution">
    <text evidence="9">The sequence shown here is derived from an EMBL/GenBank/DDBJ whole genome shotgun (WGS) entry which is preliminary data.</text>
</comment>
<dbReference type="GO" id="GO:0016855">
    <property type="term" value="F:racemase and epimerase activity, acting on amino acids and derivatives"/>
    <property type="evidence" value="ECO:0007669"/>
    <property type="project" value="UniProtKB-UniRule"/>
</dbReference>
<dbReference type="PANTHER" id="PTHR48073">
    <property type="entry name" value="O-SUCCINYLBENZOATE SYNTHASE-RELATED"/>
    <property type="match status" value="1"/>
</dbReference>
<feature type="binding site" evidence="6">
    <location>
        <position position="229"/>
    </location>
    <ligand>
        <name>Mg(2+)</name>
        <dbReference type="ChEBI" id="CHEBI:18420"/>
    </ligand>
</feature>
<dbReference type="RefSeq" id="WP_265687816.1">
    <property type="nucleotide sequence ID" value="NZ_JAKRRX010000058.1"/>
</dbReference>
<evidence type="ECO:0000313" key="9">
    <source>
        <dbReference type="EMBL" id="MCW8334450.1"/>
    </source>
</evidence>
<dbReference type="InterPro" id="IPR013341">
    <property type="entry name" value="Mandelate_racemase_N_dom"/>
</dbReference>